<proteinExistence type="predicted"/>
<sequence>MSSAISRRTLLQATGLLPMVAYAANATPERKLSSNPARQPEEVAGMTSTAQSLPNGASDFDFLHGSWRVSHQRLAQRLKGSNDWVRFGGTMSAKPILGGLGNFDENVIELPQGTYEACTVRMFNPTQARWSIYWIDARDPKLDQPVHGVFSNGVGTFYGEDVFAGRPIRIRFLWSHIQARSARWEQAFSADGGATWEPNWIMEFARV</sequence>
<name>A0ABS1X2C0_9GAMM</name>
<feature type="signal peptide" evidence="2">
    <location>
        <begin position="1"/>
        <end position="23"/>
    </location>
</feature>
<evidence type="ECO:0008006" key="5">
    <source>
        <dbReference type="Google" id="ProtNLM"/>
    </source>
</evidence>
<feature type="chain" id="PRO_5047367797" description="DUF1579 domain-containing protein" evidence="2">
    <location>
        <begin position="24"/>
        <end position="207"/>
    </location>
</feature>
<evidence type="ECO:0000256" key="1">
    <source>
        <dbReference type="SAM" id="MobiDB-lite"/>
    </source>
</evidence>
<evidence type="ECO:0000256" key="2">
    <source>
        <dbReference type="SAM" id="SignalP"/>
    </source>
</evidence>
<comment type="caution">
    <text evidence="3">The sequence shown here is derived from an EMBL/GenBank/DDBJ whole genome shotgun (WGS) entry which is preliminary data.</text>
</comment>
<feature type="region of interest" description="Disordered" evidence="1">
    <location>
        <begin position="28"/>
        <end position="52"/>
    </location>
</feature>
<gene>
    <name evidence="3" type="ORF">JM946_21620</name>
</gene>
<reference evidence="3 4" key="1">
    <citation type="journal article" date="2021" name="Int. J. Syst. Evol. Microbiol.">
        <title>Steroidobacter gossypii sp. nov., isolated from soil of cotton cropping field.</title>
        <authorList>
            <person name="Huang R."/>
            <person name="Yang S."/>
            <person name="Zhen C."/>
            <person name="Liu W."/>
        </authorList>
    </citation>
    <scope>NUCLEOTIDE SEQUENCE [LARGE SCALE GENOMIC DNA]</scope>
    <source>
        <strain evidence="3 4">S1-65</strain>
    </source>
</reference>
<organism evidence="3 4">
    <name type="scientific">Steroidobacter gossypii</name>
    <dbReference type="NCBI Taxonomy" id="2805490"/>
    <lineage>
        <taxon>Bacteria</taxon>
        <taxon>Pseudomonadati</taxon>
        <taxon>Pseudomonadota</taxon>
        <taxon>Gammaproteobacteria</taxon>
        <taxon>Steroidobacterales</taxon>
        <taxon>Steroidobacteraceae</taxon>
        <taxon>Steroidobacter</taxon>
    </lineage>
</organism>
<dbReference type="EMBL" id="JAEVLS010000005">
    <property type="protein sequence ID" value="MBM0107346.1"/>
    <property type="molecule type" value="Genomic_DNA"/>
</dbReference>
<keyword evidence="2" id="KW-0732">Signal</keyword>
<evidence type="ECO:0000313" key="3">
    <source>
        <dbReference type="EMBL" id="MBM0107346.1"/>
    </source>
</evidence>
<protein>
    <recommendedName>
        <fullName evidence="5">DUF1579 domain-containing protein</fullName>
    </recommendedName>
</protein>
<keyword evidence="4" id="KW-1185">Reference proteome</keyword>
<accession>A0ABS1X2C0</accession>
<dbReference type="Proteomes" id="UP000661077">
    <property type="component" value="Unassembled WGS sequence"/>
</dbReference>
<evidence type="ECO:0000313" key="4">
    <source>
        <dbReference type="Proteomes" id="UP000661077"/>
    </source>
</evidence>